<evidence type="ECO:0008006" key="4">
    <source>
        <dbReference type="Google" id="ProtNLM"/>
    </source>
</evidence>
<dbReference type="EMBL" id="JBHRTS010000001">
    <property type="protein sequence ID" value="MFC3192871.1"/>
    <property type="molecule type" value="Genomic_DNA"/>
</dbReference>
<evidence type="ECO:0000313" key="3">
    <source>
        <dbReference type="Proteomes" id="UP001595533"/>
    </source>
</evidence>
<protein>
    <recommendedName>
        <fullName evidence="4">Cytochrome c</fullName>
    </recommendedName>
</protein>
<dbReference type="Proteomes" id="UP001595533">
    <property type="component" value="Unassembled WGS sequence"/>
</dbReference>
<name>A0ABV7J3Z8_9GAMM</name>
<gene>
    <name evidence="2" type="ORF">ACFODZ_01330</name>
</gene>
<feature type="signal peptide" evidence="1">
    <location>
        <begin position="1"/>
        <end position="25"/>
    </location>
</feature>
<feature type="chain" id="PRO_5046516302" description="Cytochrome c" evidence="1">
    <location>
        <begin position="26"/>
        <end position="101"/>
    </location>
</feature>
<reference evidence="3" key="1">
    <citation type="journal article" date="2019" name="Int. J. Syst. Evol. Microbiol.">
        <title>The Global Catalogue of Microorganisms (GCM) 10K type strain sequencing project: providing services to taxonomists for standard genome sequencing and annotation.</title>
        <authorList>
            <consortium name="The Broad Institute Genomics Platform"/>
            <consortium name="The Broad Institute Genome Sequencing Center for Infectious Disease"/>
            <person name="Wu L."/>
            <person name="Ma J."/>
        </authorList>
    </citation>
    <scope>NUCLEOTIDE SEQUENCE [LARGE SCALE GENOMIC DNA]</scope>
    <source>
        <strain evidence="3">KCTC 42953</strain>
    </source>
</reference>
<organism evidence="2 3">
    <name type="scientific">Marinicella sediminis</name>
    <dbReference type="NCBI Taxonomy" id="1792834"/>
    <lineage>
        <taxon>Bacteria</taxon>
        <taxon>Pseudomonadati</taxon>
        <taxon>Pseudomonadota</taxon>
        <taxon>Gammaproteobacteria</taxon>
        <taxon>Lysobacterales</taxon>
        <taxon>Marinicellaceae</taxon>
        <taxon>Marinicella</taxon>
    </lineage>
</organism>
<evidence type="ECO:0000313" key="2">
    <source>
        <dbReference type="EMBL" id="MFC3192871.1"/>
    </source>
</evidence>
<evidence type="ECO:0000256" key="1">
    <source>
        <dbReference type="SAM" id="SignalP"/>
    </source>
</evidence>
<accession>A0ABV7J3Z8</accession>
<sequence length="101" mass="11191">MKKIKLSLLALTVVSASTFSFTSNSEPGIRQQYMCSIHHDMPAIRHGGGMTDNTSFSACVANVRNSPHFAEVAKDYQDGKITLYEKELHIPENCATLEPFD</sequence>
<comment type="caution">
    <text evidence="2">The sequence shown here is derived from an EMBL/GenBank/DDBJ whole genome shotgun (WGS) entry which is preliminary data.</text>
</comment>
<keyword evidence="1" id="KW-0732">Signal</keyword>
<proteinExistence type="predicted"/>
<dbReference type="RefSeq" id="WP_077409537.1">
    <property type="nucleotide sequence ID" value="NZ_JBHRTS010000001.1"/>
</dbReference>
<keyword evidence="3" id="KW-1185">Reference proteome</keyword>